<proteinExistence type="predicted"/>
<reference evidence="2" key="1">
    <citation type="journal article" date="2021" name="IMA Fungus">
        <title>Genomic characterization of three marine fungi, including Emericellopsis atlantica sp. nov. with signatures of a generalist lifestyle and marine biomass degradation.</title>
        <authorList>
            <person name="Hagestad O.C."/>
            <person name="Hou L."/>
            <person name="Andersen J.H."/>
            <person name="Hansen E.H."/>
            <person name="Altermark B."/>
            <person name="Li C."/>
            <person name="Kuhnert E."/>
            <person name="Cox R.J."/>
            <person name="Crous P.W."/>
            <person name="Spatafora J.W."/>
            <person name="Lail K."/>
            <person name="Amirebrahimi M."/>
            <person name="Lipzen A."/>
            <person name="Pangilinan J."/>
            <person name="Andreopoulos W."/>
            <person name="Hayes R.D."/>
            <person name="Ng V."/>
            <person name="Grigoriev I.V."/>
            <person name="Jackson S.A."/>
            <person name="Sutton T.D.S."/>
            <person name="Dobson A.D.W."/>
            <person name="Rama T."/>
        </authorList>
    </citation>
    <scope>NUCLEOTIDE SEQUENCE</scope>
    <source>
        <strain evidence="2">TRa3180A</strain>
    </source>
</reference>
<dbReference type="AlphaFoldDB" id="A0A9P8CC27"/>
<comment type="caution">
    <text evidence="2">The sequence shown here is derived from an EMBL/GenBank/DDBJ whole genome shotgun (WGS) entry which is preliminary data.</text>
</comment>
<name>A0A9P8CC27_9HELO</name>
<feature type="compositionally biased region" description="Polar residues" evidence="1">
    <location>
        <begin position="121"/>
        <end position="131"/>
    </location>
</feature>
<dbReference type="Proteomes" id="UP000887226">
    <property type="component" value="Unassembled WGS sequence"/>
</dbReference>
<gene>
    <name evidence="2" type="ORF">BJ878DRAFT_570108</name>
</gene>
<feature type="region of interest" description="Disordered" evidence="1">
    <location>
        <begin position="93"/>
        <end position="145"/>
    </location>
</feature>
<evidence type="ECO:0000313" key="3">
    <source>
        <dbReference type="Proteomes" id="UP000887226"/>
    </source>
</evidence>
<accession>A0A9P8CC27</accession>
<organism evidence="2 3">
    <name type="scientific">Calycina marina</name>
    <dbReference type="NCBI Taxonomy" id="1763456"/>
    <lineage>
        <taxon>Eukaryota</taxon>
        <taxon>Fungi</taxon>
        <taxon>Dikarya</taxon>
        <taxon>Ascomycota</taxon>
        <taxon>Pezizomycotina</taxon>
        <taxon>Leotiomycetes</taxon>
        <taxon>Helotiales</taxon>
        <taxon>Pezizellaceae</taxon>
        <taxon>Calycina</taxon>
    </lineage>
</organism>
<feature type="compositionally biased region" description="Basic and acidic residues" evidence="1">
    <location>
        <begin position="132"/>
        <end position="145"/>
    </location>
</feature>
<dbReference type="EMBL" id="MU254202">
    <property type="protein sequence ID" value="KAG9241514.1"/>
    <property type="molecule type" value="Genomic_DNA"/>
</dbReference>
<sequence>MITGRKVYRSKDEVAYIGEKNLCYRCLQPEYPGVRCDEEKYKKAAYTPDGFKKKVADWKVSKITRALMKHKEYTKAKANQHESQYFIKFAPRHESPPAIPRTSTGSPPTRAWSPSAATARFMSSSPSTLSSCEKKDHPRELSGWI</sequence>
<keyword evidence="3" id="KW-1185">Reference proteome</keyword>
<evidence type="ECO:0000256" key="1">
    <source>
        <dbReference type="SAM" id="MobiDB-lite"/>
    </source>
</evidence>
<protein>
    <submittedName>
        <fullName evidence="2">Uncharacterized protein</fullName>
    </submittedName>
</protein>
<evidence type="ECO:0000313" key="2">
    <source>
        <dbReference type="EMBL" id="KAG9241514.1"/>
    </source>
</evidence>